<dbReference type="OrthoDB" id="9809995at2"/>
<dbReference type="Proteomes" id="UP000274661">
    <property type="component" value="Unassembled WGS sequence"/>
</dbReference>
<keyword evidence="2" id="KW-0808">Transferase</keyword>
<dbReference type="AlphaFoldDB" id="A0A3R9WQ47"/>
<reference evidence="2 3" key="1">
    <citation type="submission" date="2018-12" db="EMBL/GenBank/DDBJ databases">
        <title>Sphingomonas sp. HMF7854 Genome sequencing and assembly.</title>
        <authorList>
            <person name="Cha I."/>
            <person name="Kang H."/>
            <person name="Kim H."/>
            <person name="Kang J."/>
            <person name="Joh K."/>
        </authorList>
    </citation>
    <scope>NUCLEOTIDE SEQUENCE [LARGE SCALE GENOMIC DNA]</scope>
    <source>
        <strain evidence="2 3">HMF7854</strain>
    </source>
</reference>
<dbReference type="Gene3D" id="3.30.420.40">
    <property type="match status" value="2"/>
</dbReference>
<sequence>MILALDTSTAACTVALFEPDGRLSAERHLVIGRGHAEQLVPMVAEVVGEARPKRVLVGCGPGSFTGLRVGIAAAHGLAIGWDAAIAGISSLALLAAPHAGKGPLAGVMSGGHGELFVQAFDGDPLAPAGPLLNQPAEAAAAMIDAPLLVGPAAAALQAARGWGEVVDSLPDAGFALRLPEALRTLAPQPVYARAPDARPKAAA</sequence>
<dbReference type="InterPro" id="IPR000905">
    <property type="entry name" value="Gcp-like_dom"/>
</dbReference>
<dbReference type="Pfam" id="PF00814">
    <property type="entry name" value="TsaD"/>
    <property type="match status" value="1"/>
</dbReference>
<feature type="domain" description="Gcp-like" evidence="1">
    <location>
        <begin position="32"/>
        <end position="118"/>
    </location>
</feature>
<evidence type="ECO:0000313" key="3">
    <source>
        <dbReference type="Proteomes" id="UP000274661"/>
    </source>
</evidence>
<dbReference type="GO" id="GO:0002949">
    <property type="term" value="P:tRNA threonylcarbamoyladenosine modification"/>
    <property type="evidence" value="ECO:0007669"/>
    <property type="project" value="InterPro"/>
</dbReference>
<proteinExistence type="predicted"/>
<organism evidence="2 3">
    <name type="scientific">Sphingomonas ginkgonis</name>
    <dbReference type="NCBI Taxonomy" id="2315330"/>
    <lineage>
        <taxon>Bacteria</taxon>
        <taxon>Pseudomonadati</taxon>
        <taxon>Pseudomonadota</taxon>
        <taxon>Alphaproteobacteria</taxon>
        <taxon>Sphingomonadales</taxon>
        <taxon>Sphingomonadaceae</taxon>
        <taxon>Sphingomonas</taxon>
    </lineage>
</organism>
<dbReference type="InterPro" id="IPR022496">
    <property type="entry name" value="T6A_TsaB"/>
</dbReference>
<dbReference type="RefSeq" id="WP_126719625.1">
    <property type="nucleotide sequence ID" value="NZ_RWJF01000001.1"/>
</dbReference>
<evidence type="ECO:0000259" key="1">
    <source>
        <dbReference type="Pfam" id="PF00814"/>
    </source>
</evidence>
<dbReference type="EMBL" id="RWJF01000001">
    <property type="protein sequence ID" value="RST31685.1"/>
    <property type="molecule type" value="Genomic_DNA"/>
</dbReference>
<comment type="caution">
    <text evidence="2">The sequence shown here is derived from an EMBL/GenBank/DDBJ whole genome shotgun (WGS) entry which is preliminary data.</text>
</comment>
<gene>
    <name evidence="2" type="primary">tsaB</name>
    <name evidence="2" type="ORF">HMF7854_13200</name>
</gene>
<name>A0A3R9WQ47_9SPHN</name>
<accession>A0A3R9WQ47</accession>
<dbReference type="GO" id="GO:0016740">
    <property type="term" value="F:transferase activity"/>
    <property type="evidence" value="ECO:0007669"/>
    <property type="project" value="UniProtKB-KW"/>
</dbReference>
<keyword evidence="3" id="KW-1185">Reference proteome</keyword>
<protein>
    <submittedName>
        <fullName evidence="2">tRNA (Adenosine(37)-N6)-threonylcarbamoyltransferase complex dimerization subunit type 1 TsaB</fullName>
    </submittedName>
</protein>
<dbReference type="NCBIfam" id="TIGR03725">
    <property type="entry name" value="T6A_YeaZ"/>
    <property type="match status" value="1"/>
</dbReference>
<dbReference type="SUPFAM" id="SSF53067">
    <property type="entry name" value="Actin-like ATPase domain"/>
    <property type="match status" value="1"/>
</dbReference>
<evidence type="ECO:0000313" key="2">
    <source>
        <dbReference type="EMBL" id="RST31685.1"/>
    </source>
</evidence>
<dbReference type="InterPro" id="IPR043129">
    <property type="entry name" value="ATPase_NBD"/>
</dbReference>